<dbReference type="Gene3D" id="3.40.50.11500">
    <property type="match status" value="1"/>
</dbReference>
<evidence type="ECO:0000259" key="8">
    <source>
        <dbReference type="PROSITE" id="PS50211"/>
    </source>
</evidence>
<evidence type="ECO:0000313" key="10">
    <source>
        <dbReference type="EMBL" id="CAH3147303.1"/>
    </source>
</evidence>
<dbReference type="PROSITE" id="PS50211">
    <property type="entry name" value="DENN"/>
    <property type="match status" value="1"/>
</dbReference>
<comment type="caution">
    <text evidence="10">The sequence shown here is derived from an EMBL/GenBank/DDBJ whole genome shotgun (WGS) entry which is preliminary data.</text>
</comment>
<feature type="compositionally biased region" description="Polar residues" evidence="6">
    <location>
        <begin position="433"/>
        <end position="442"/>
    </location>
</feature>
<proteinExistence type="inferred from homology"/>
<dbReference type="InterPro" id="IPR036392">
    <property type="entry name" value="PLAT/LH2_dom_sf"/>
</dbReference>
<dbReference type="InterPro" id="IPR005112">
    <property type="entry name" value="dDENN_dom"/>
</dbReference>
<evidence type="ECO:0000256" key="5">
    <source>
        <dbReference type="PROSITE-ProRule" id="PRU00152"/>
    </source>
</evidence>
<keyword evidence="11" id="KW-1185">Reference proteome</keyword>
<dbReference type="Gene3D" id="1.20.58.900">
    <property type="match status" value="3"/>
</dbReference>
<dbReference type="InterPro" id="IPR043153">
    <property type="entry name" value="DENN_C"/>
</dbReference>
<dbReference type="Pfam" id="PF01477">
    <property type="entry name" value="PLAT"/>
    <property type="match status" value="1"/>
</dbReference>
<feature type="domain" description="RUN" evidence="9">
    <location>
        <begin position="853"/>
        <end position="1096"/>
    </location>
</feature>
<comment type="similarity">
    <text evidence="2">Belongs to the RAB6IP1 family.</text>
</comment>
<evidence type="ECO:0000256" key="6">
    <source>
        <dbReference type="SAM" id="MobiDB-lite"/>
    </source>
</evidence>
<evidence type="ECO:0000256" key="1">
    <source>
        <dbReference type="ARBA" id="ARBA00004370"/>
    </source>
</evidence>
<dbReference type="SUPFAM" id="SSF49723">
    <property type="entry name" value="Lipase/lipooxygenase domain (PLAT/LH2 domain)"/>
    <property type="match status" value="1"/>
</dbReference>
<dbReference type="PANTHER" id="PTHR46070">
    <property type="entry name" value="PINSTRIPE, ISOFORM A"/>
    <property type="match status" value="1"/>
</dbReference>
<dbReference type="CDD" id="cd17678">
    <property type="entry name" value="RUN2_DENND5"/>
    <property type="match status" value="1"/>
</dbReference>
<accession>A0ABN8PQB3</accession>
<feature type="domain" description="UDENN" evidence="8">
    <location>
        <begin position="27"/>
        <end position="664"/>
    </location>
</feature>
<protein>
    <recommendedName>
        <fullName evidence="12">DENN domain-containing protein 5A</fullName>
    </recommendedName>
</protein>
<feature type="compositionally biased region" description="Basic and acidic residues" evidence="6">
    <location>
        <begin position="478"/>
        <end position="489"/>
    </location>
</feature>
<dbReference type="InterPro" id="IPR037516">
    <property type="entry name" value="Tripartite_DENN"/>
</dbReference>
<evidence type="ECO:0000256" key="3">
    <source>
        <dbReference type="ARBA" id="ARBA00022737"/>
    </source>
</evidence>
<name>A0ABN8PQB3_9CNID</name>
<evidence type="ECO:0000259" key="7">
    <source>
        <dbReference type="PROSITE" id="PS50095"/>
    </source>
</evidence>
<feature type="region of interest" description="Disordered" evidence="6">
    <location>
        <begin position="433"/>
        <end position="513"/>
    </location>
</feature>
<comment type="subcellular location">
    <subcellularLocation>
        <location evidence="1">Membrane</location>
    </subcellularLocation>
</comment>
<feature type="domain" description="PLAT" evidence="7">
    <location>
        <begin position="1100"/>
        <end position="1208"/>
    </location>
</feature>
<dbReference type="SMART" id="SM00801">
    <property type="entry name" value="dDENN"/>
    <property type="match status" value="1"/>
</dbReference>
<comment type="caution">
    <text evidence="5">Lacks conserved residue(s) required for the propagation of feature annotation.</text>
</comment>
<feature type="domain" description="RUN" evidence="9">
    <location>
        <begin position="1277"/>
        <end position="1425"/>
    </location>
</feature>
<dbReference type="Pfam" id="PF03455">
    <property type="entry name" value="dDENN"/>
    <property type="match status" value="1"/>
</dbReference>
<dbReference type="InterPro" id="IPR004012">
    <property type="entry name" value="Run_dom"/>
</dbReference>
<keyword evidence="4" id="KW-0472">Membrane</keyword>
<dbReference type="Pfam" id="PF03456">
    <property type="entry name" value="uDENN"/>
    <property type="match status" value="1"/>
</dbReference>
<dbReference type="EMBL" id="CALNXK010000081">
    <property type="protein sequence ID" value="CAH3147303.1"/>
    <property type="molecule type" value="Genomic_DNA"/>
</dbReference>
<evidence type="ECO:0000313" key="11">
    <source>
        <dbReference type="Proteomes" id="UP001159405"/>
    </source>
</evidence>
<dbReference type="Gene3D" id="3.30.450.200">
    <property type="match status" value="1"/>
</dbReference>
<dbReference type="InterPro" id="IPR001194">
    <property type="entry name" value="cDENN_dom"/>
</dbReference>
<organism evidence="10 11">
    <name type="scientific">Porites lobata</name>
    <dbReference type="NCBI Taxonomy" id="104759"/>
    <lineage>
        <taxon>Eukaryota</taxon>
        <taxon>Metazoa</taxon>
        <taxon>Cnidaria</taxon>
        <taxon>Anthozoa</taxon>
        <taxon>Hexacorallia</taxon>
        <taxon>Scleractinia</taxon>
        <taxon>Fungiina</taxon>
        <taxon>Poritidae</taxon>
        <taxon>Porites</taxon>
    </lineage>
</organism>
<gene>
    <name evidence="10" type="ORF">PLOB_00046199</name>
</gene>
<dbReference type="SMART" id="SM00799">
    <property type="entry name" value="DENN"/>
    <property type="match status" value="1"/>
</dbReference>
<feature type="region of interest" description="Disordered" evidence="6">
    <location>
        <begin position="743"/>
        <end position="768"/>
    </location>
</feature>
<dbReference type="Pfam" id="PF02141">
    <property type="entry name" value="DENN"/>
    <property type="match status" value="1"/>
</dbReference>
<evidence type="ECO:0000256" key="2">
    <source>
        <dbReference type="ARBA" id="ARBA00006664"/>
    </source>
</evidence>
<sequence>MSSSAGQRFADYFAVSGLDLVTGLEADQLSGDSLHISPLERSFKAKVLMHFPSNVEWNPFDEDAVRMLCLPQGLTFKKESEPHEPSFHSFLITREDGSRVYGCALNFYEVVKDPQICKAMDTLQAMHEAELAIVKSRSRSKSPVFITTDNVGSVETLSHSDHLNTSSELLNISNKRTFNINKDSLLVSKSICIIMPLPFISAGKFFLEQLYNAAQNEKLLSLPLESYIYNLLYEVPLPPAGKTMRFSCNDLTITCQRPGMNELPLFDYSFKAFFTLLGTENIVKLFTCTLLEQQILLLSNDFHKFMLVAESITSVLFPFIWQHVYVPILPAALSHFLDAPVPFLIGIYCASEEDKTNLALPSEASLCLVDIENCKVTTPEDLPVFPDEQELIEELNDAVKRFNIRLPNDGDISMPGSGVNSLENSLEISQNCTFNGSSDYETGSNSGSPPVSRSPRSQSPHSSSPNSGSPRSQSPALEARKIKYKESPKRSQKTKARRSDGKVTKSKSSTSLDVSKNPRLQAIAAIAERTGIIAPISTVTSNLEKSVSDTQLQQFSDNENDFVLGDVAKEIPRRQQHENEFNAAIREIFANRFTQLLLEYESFVIQPKQDLEDWTSNREQMQNFDKASFLSDQPTQFLPFLSPFTETQMFASFIDMKIMGTWEDLDPRLAVFDQRVESLKSRLGITRSPSYEKCMTFKNAVQVLLRRSNSVDHMATQPHQLNLSAKKVSSSGYFMSLDTSVLSDGPNSKSGHQSKVKWRKKSRQQQQSEHIFLNTTQDGKKMRDKLASSIKKYMQESKAKSSQLGDMALESTQSGFIQKLLKECKTKVKKILVQKMGQEAVDLGHADANVSGVEENTLIASLCDLLERVWSHGLTTREVMCRHLITEYPFITRIIGKSALWSHLLAFQREFRNSTLRSGKMPSLVSIRPIMNKIQLFKNVTRNNQRLRSAGDNDRRSKRHCSNAVLYVSFTKRRLCVMGRWKARVLERPLSSLPITPAPAVRVTRRRLGTSRVWHHVQGMHEIKTDIGHARAWIRLALEKKVLSKHLKQVLLNSELLRDRYKVYAFLGTEEEKEQFLYHLLSLTAVDFFCFTNGFQNTAITYKVVIKTGKQLGGSTTTAQVWMTLAGSITDTGVMNIPKNENEFRFQHANLGVLTTLRIGHDNTGYSAGLFIEQIIVKNEVTSHIYRFSCGRWLAKNMDDGSTERLLVAELMKTKGTVEDGNLAEVCRLSPQRRSPVLSRKNREKIRIPEVQERVADAVNNIVKHFYKPEKERGNLTYLLCGDGGLCQALEQVFQCGFRSSRLFRNNFFIWDILEKGQQYLTSVEEDSDQPDHVKRARKTFCTVITRINNASQSIGKDGKFQSFVCLGARDHLLHDWFELLSTCPATTNMYDTPSFFRDTTLVQFLVDLLQTLMEFNITLEASLLKGIS</sequence>
<dbReference type="InterPro" id="IPR005113">
    <property type="entry name" value="uDENN_dom"/>
</dbReference>
<dbReference type="SUPFAM" id="SSF140741">
    <property type="entry name" value="RUN domain-like"/>
    <property type="match status" value="2"/>
</dbReference>
<dbReference type="PROSITE" id="PS50826">
    <property type="entry name" value="RUN"/>
    <property type="match status" value="2"/>
</dbReference>
<dbReference type="SMART" id="SM00800">
    <property type="entry name" value="uDENN"/>
    <property type="match status" value="1"/>
</dbReference>
<feature type="compositionally biased region" description="Basic residues" evidence="6">
    <location>
        <begin position="752"/>
        <end position="763"/>
    </location>
</feature>
<dbReference type="SMART" id="SM00593">
    <property type="entry name" value="RUN"/>
    <property type="match status" value="2"/>
</dbReference>
<evidence type="ECO:0000259" key="9">
    <source>
        <dbReference type="PROSITE" id="PS50826"/>
    </source>
</evidence>
<dbReference type="Proteomes" id="UP001159405">
    <property type="component" value="Unassembled WGS sequence"/>
</dbReference>
<dbReference type="InterPro" id="IPR047278">
    <property type="entry name" value="DEN5A/B"/>
</dbReference>
<feature type="compositionally biased region" description="Low complexity" evidence="6">
    <location>
        <begin position="443"/>
        <end position="475"/>
    </location>
</feature>
<dbReference type="InterPro" id="IPR037213">
    <property type="entry name" value="Run_dom_sf"/>
</dbReference>
<dbReference type="InterPro" id="IPR001024">
    <property type="entry name" value="PLAT/LH2_dom"/>
</dbReference>
<evidence type="ECO:0000256" key="4">
    <source>
        <dbReference type="ARBA" id="ARBA00023136"/>
    </source>
</evidence>
<dbReference type="SMART" id="SM00308">
    <property type="entry name" value="LH2"/>
    <property type="match status" value="1"/>
</dbReference>
<keyword evidence="3" id="KW-0677">Repeat</keyword>
<dbReference type="Pfam" id="PF02759">
    <property type="entry name" value="RUN"/>
    <property type="match status" value="2"/>
</dbReference>
<dbReference type="PROSITE" id="PS50095">
    <property type="entry name" value="PLAT"/>
    <property type="match status" value="1"/>
</dbReference>
<dbReference type="Gene3D" id="2.60.60.20">
    <property type="entry name" value="PLAT/LH2 domain"/>
    <property type="match status" value="1"/>
</dbReference>
<reference evidence="10 11" key="1">
    <citation type="submission" date="2022-05" db="EMBL/GenBank/DDBJ databases">
        <authorList>
            <consortium name="Genoscope - CEA"/>
            <person name="William W."/>
        </authorList>
    </citation>
    <scope>NUCLEOTIDE SEQUENCE [LARGE SCALE GENOMIC DNA]</scope>
</reference>
<dbReference type="PANTHER" id="PTHR46070:SF1">
    <property type="entry name" value="PINSTRIPE, ISOFORM A"/>
    <property type="match status" value="1"/>
</dbReference>
<evidence type="ECO:0008006" key="12">
    <source>
        <dbReference type="Google" id="ProtNLM"/>
    </source>
</evidence>